<gene>
    <name evidence="1" type="ORF">SAMN04487998_1544</name>
</gene>
<sequence>MKTHYSFLLLFAIGLTGCAVNGTLPSGRYLETRGPRVSLFSSKELRLFPNCQFEYTQWTDMVGVGPQGRGKYTLRGQQLHLVFNGQSLEQLPSIQTHLLLTQPDSDSVTVSVDLRVEKEAADGLTVLAFDETGRTLTAASSNQAGQAHLRLARTQRPHHFTITGIGFQSVKQPWPLNSSEYNVQLAAKLGPAHKAGETISFRVLQQSAAKLVLRQGADTITLAATSRP</sequence>
<protein>
    <submittedName>
        <fullName evidence="1">Uncharacterized protein</fullName>
    </submittedName>
</protein>
<dbReference type="OrthoDB" id="878728at2"/>
<dbReference type="PROSITE" id="PS51257">
    <property type="entry name" value="PROKAR_LIPOPROTEIN"/>
    <property type="match status" value="1"/>
</dbReference>
<name>A0A1I0DUA4_9BACT</name>
<accession>A0A1I0DUA4</accession>
<keyword evidence="2" id="KW-1185">Reference proteome</keyword>
<dbReference type="AlphaFoldDB" id="A0A1I0DUA4"/>
<evidence type="ECO:0000313" key="2">
    <source>
        <dbReference type="Proteomes" id="UP000198697"/>
    </source>
</evidence>
<proteinExistence type="predicted"/>
<reference evidence="2" key="1">
    <citation type="submission" date="2016-10" db="EMBL/GenBank/DDBJ databases">
        <authorList>
            <person name="Varghese N."/>
            <person name="Submissions S."/>
        </authorList>
    </citation>
    <scope>NUCLEOTIDE SEQUENCE [LARGE SCALE GENOMIC DNA]</scope>
    <source>
        <strain evidence="2">DSM 15310</strain>
    </source>
</reference>
<dbReference type="EMBL" id="FOHS01000002">
    <property type="protein sequence ID" value="SET35542.1"/>
    <property type="molecule type" value="Genomic_DNA"/>
</dbReference>
<dbReference type="Proteomes" id="UP000198697">
    <property type="component" value="Unassembled WGS sequence"/>
</dbReference>
<evidence type="ECO:0000313" key="1">
    <source>
        <dbReference type="EMBL" id="SET35542.1"/>
    </source>
</evidence>
<organism evidence="1 2">
    <name type="scientific">Hymenobacter actinosclerus</name>
    <dbReference type="NCBI Taxonomy" id="82805"/>
    <lineage>
        <taxon>Bacteria</taxon>
        <taxon>Pseudomonadati</taxon>
        <taxon>Bacteroidota</taxon>
        <taxon>Cytophagia</taxon>
        <taxon>Cytophagales</taxon>
        <taxon>Hymenobacteraceae</taxon>
        <taxon>Hymenobacter</taxon>
    </lineage>
</organism>
<dbReference type="RefSeq" id="WP_143069733.1">
    <property type="nucleotide sequence ID" value="NZ_FOHS01000002.1"/>
</dbReference>